<proteinExistence type="predicted"/>
<comment type="caution">
    <text evidence="3">The sequence shown here is derived from an EMBL/GenBank/DDBJ whole genome shotgun (WGS) entry which is preliminary data.</text>
</comment>
<evidence type="ECO:0000256" key="1">
    <source>
        <dbReference type="ARBA" id="ARBA00022801"/>
    </source>
</evidence>
<protein>
    <recommendedName>
        <fullName evidence="2">CN hydrolase domain-containing protein</fullName>
    </recommendedName>
</protein>
<dbReference type="PANTHER" id="PTHR23088:SF27">
    <property type="entry name" value="DEAMINATED GLUTATHIONE AMIDASE"/>
    <property type="match status" value="1"/>
</dbReference>
<dbReference type="VEuPathDB" id="FungiDB:CJJ07_004687"/>
<feature type="domain" description="CN hydrolase" evidence="2">
    <location>
        <begin position="21"/>
        <end position="310"/>
    </location>
</feature>
<dbReference type="PROSITE" id="PS50263">
    <property type="entry name" value="CN_HYDROLASE"/>
    <property type="match status" value="1"/>
</dbReference>
<dbReference type="SUPFAM" id="SSF56317">
    <property type="entry name" value="Carbon-nitrogen hydrolase"/>
    <property type="match status" value="1"/>
</dbReference>
<dbReference type="VEuPathDB" id="FungiDB:QG37_02773"/>
<sequence>MIHSAIRQFTTSALKMSASKLTIACGQMCSSSNLAANARVATKLIDQAVAKNVKVLFLPEAADYISRDAAHSVQLANDSKEKFINVLQNHVRAIHDRAEGNAQEKGIFVAVGVHEPAEGANKGKKVRNNQLWIDNRGEIAHTYQKLHLFDINIPNGPILKELNSVEPGQEILPPFKINEGEFAKFSVGLAICYDIRFNEMALRLRRLGANIITFPSAFTTRTGEAHWLELGKARAIDSQCYVVMAAQCGEHDVYADVEENTAEGKKVRVSYGQSVIIGPWGEVVAKGDTYLERPQEEKEYSQLIVGEIDLDYVEKIRRDLPVFTHRRPEIFGYEV</sequence>
<dbReference type="Gene3D" id="3.60.110.10">
    <property type="entry name" value="Carbon-nitrogen hydrolase"/>
    <property type="match status" value="1"/>
</dbReference>
<name>A0A0L0P1E6_CANAR</name>
<dbReference type="VEuPathDB" id="FungiDB:CJJ09_002806"/>
<evidence type="ECO:0000313" key="4">
    <source>
        <dbReference type="Proteomes" id="UP000037122"/>
    </source>
</evidence>
<dbReference type="CDD" id="cd07572">
    <property type="entry name" value="nit"/>
    <property type="match status" value="1"/>
</dbReference>
<dbReference type="VEuPathDB" id="FungiDB:CJI96_0003253"/>
<keyword evidence="1" id="KW-0378">Hydrolase</keyword>
<evidence type="ECO:0000313" key="3">
    <source>
        <dbReference type="EMBL" id="KNE00233.1"/>
    </source>
</evidence>
<dbReference type="InterPro" id="IPR003010">
    <property type="entry name" value="C-N_Hydrolase"/>
</dbReference>
<dbReference type="EMBL" id="LGST01000019">
    <property type="protein sequence ID" value="KNE00233.1"/>
    <property type="molecule type" value="Genomic_DNA"/>
</dbReference>
<dbReference type="VEuPathDB" id="FungiDB:B9J08_000845"/>
<accession>A0A0L0P1E6</accession>
<dbReference type="Proteomes" id="UP000037122">
    <property type="component" value="Unassembled WGS sequence"/>
</dbReference>
<dbReference type="InterPro" id="IPR045254">
    <property type="entry name" value="Nit1/2_C-N_Hydrolase"/>
</dbReference>
<organism evidence="3 4">
    <name type="scientific">Candidozyma auris</name>
    <name type="common">Yeast</name>
    <name type="synonym">Candida auris</name>
    <dbReference type="NCBI Taxonomy" id="498019"/>
    <lineage>
        <taxon>Eukaryota</taxon>
        <taxon>Fungi</taxon>
        <taxon>Dikarya</taxon>
        <taxon>Ascomycota</taxon>
        <taxon>Saccharomycotina</taxon>
        <taxon>Pichiomycetes</taxon>
        <taxon>Metschnikowiaceae</taxon>
        <taxon>Candidozyma</taxon>
    </lineage>
</organism>
<dbReference type="PANTHER" id="PTHR23088">
    <property type="entry name" value="NITRILASE-RELATED"/>
    <property type="match status" value="1"/>
</dbReference>
<reference evidence="4" key="1">
    <citation type="journal article" date="2015" name="BMC Genomics">
        <title>Draft genome of a commonly misdiagnosed multidrug resistant pathogen Candida auris.</title>
        <authorList>
            <person name="Chatterjee S."/>
            <person name="Alampalli S.V."/>
            <person name="Nageshan R.K."/>
            <person name="Chettiar S.T."/>
            <person name="Joshi S."/>
            <person name="Tatu U.S."/>
        </authorList>
    </citation>
    <scope>NUCLEOTIDE SEQUENCE [LARGE SCALE GENOMIC DNA]</scope>
    <source>
        <strain evidence="4">6684</strain>
    </source>
</reference>
<dbReference type="GO" id="GO:0016811">
    <property type="term" value="F:hydrolase activity, acting on carbon-nitrogen (but not peptide) bonds, in linear amides"/>
    <property type="evidence" value="ECO:0007669"/>
    <property type="project" value="InterPro"/>
</dbReference>
<evidence type="ECO:0000259" key="2">
    <source>
        <dbReference type="PROSITE" id="PS50263"/>
    </source>
</evidence>
<gene>
    <name evidence="3" type="ORF">QG37_02773</name>
</gene>
<dbReference type="AlphaFoldDB" id="A0A0L0P1E6"/>
<dbReference type="VEuPathDB" id="FungiDB:CJI97_000863"/>
<dbReference type="Pfam" id="PF00795">
    <property type="entry name" value="CN_hydrolase"/>
    <property type="match status" value="1"/>
</dbReference>
<dbReference type="InterPro" id="IPR036526">
    <property type="entry name" value="C-N_Hydrolase_sf"/>
</dbReference>